<dbReference type="Gene3D" id="4.10.60.10">
    <property type="entry name" value="Zinc finger, CCHC-type"/>
    <property type="match status" value="1"/>
</dbReference>
<proteinExistence type="predicted"/>
<feature type="compositionally biased region" description="Low complexity" evidence="2">
    <location>
        <begin position="308"/>
        <end position="321"/>
    </location>
</feature>
<dbReference type="InterPro" id="IPR001878">
    <property type="entry name" value="Znf_CCHC"/>
</dbReference>
<feature type="region of interest" description="Disordered" evidence="2">
    <location>
        <begin position="972"/>
        <end position="991"/>
    </location>
</feature>
<evidence type="ECO:0000256" key="1">
    <source>
        <dbReference type="PROSITE-ProRule" id="PRU00047"/>
    </source>
</evidence>
<dbReference type="Proteomes" id="UP001642484">
    <property type="component" value="Unassembled WGS sequence"/>
</dbReference>
<sequence>MAGQTQAVPPSDGDLDEPVNFLTEFEGHHIENNDIEENDEDKEEIDELEQCIMHLQDDADGDTVLSEGEAAEILSTYVQQKKTYTQSIKNKKARELARGYGKRPPPGGHDRGSFRDKPLRPGSYYSVTIAELQKRTRCRNCGQIGHWKRDCKNPPQKNPDLKTNESHYLENTDEAFFIGHLAEDTLDFEQDLTILESDVMNLATRSSTSTERHGVATHLSPAGRTWQPKVGYATDAERPLESWRHRQQPGDEPVSYTQILEAMIQTKCQHKETHRKGSNAYLTKVTCRTCNKVIKSEKIGKKEEGNKSKASTTSSSSAPPSRQGIPYPATPQTTSDGTDLEHLTDYQEFQEYFRWKKPTTPKLERRLRAAIKKATAFWRELQLLLADTPLQHWAQALNDEICQEFTMNPAGTKKSREIAEVVYPEKLRSAILKAYSQSISVDHVEVVSSESMLAENHRLNYLMDTEFRALKDLQRGVPAGHTECRDPDSRTLDDPDSRLPDLQDYVTAEIFANEENREPHDPENQEDDGELQPEDEHEEGETPENSEQRLPLHSRFPMERLLHRAHVGLGHPTSDRFVRILRYAKAKPEVIEAAKHLRCSVCQRHSQVKPARRSAPPKELAFNECVGVDVIFLPTLGSRSRPALNVIDWSRKFQLMIPMDNKKPGITERHGKTFKYPLQKTMDTYSCADMKEWEEMVDITMMTKNRMMNVGGFSPSQRVLGFNPFLPGGLLNGDDGHRGQQPEIKVGDLSIERSMKLRKAAAHAFIEADASNSLRRAVASGPRPVLEYDIGEIVYFFRMGADKKLKFKPCYWHGPARIIMIDQPSTIWLSYQSQLVKASPERIRRASMEENMAMSGWLEDLVKLKKDITTEPIRGFLDLSDQPLPEILDDENNHEEYTPTEPDEDHKMNWSMMTENHFLQYLTTNNRENINKMKPLSDLQNLNMNEKRGHMMKKNWMSGYVLMFYDKRMESESRPHMVSESAKSIGTGTSC</sequence>
<feature type="region of interest" description="Disordered" evidence="2">
    <location>
        <begin position="301"/>
        <end position="339"/>
    </location>
</feature>
<feature type="region of interest" description="Disordered" evidence="2">
    <location>
        <begin position="478"/>
        <end position="551"/>
    </location>
</feature>
<feature type="compositionally biased region" description="Basic and acidic residues" evidence="2">
    <location>
        <begin position="514"/>
        <end position="523"/>
    </location>
</feature>
<gene>
    <name evidence="4" type="ORF">CCMP2556_LOCUS6939</name>
</gene>
<dbReference type="SUPFAM" id="SSF57756">
    <property type="entry name" value="Retrovirus zinc finger-like domains"/>
    <property type="match status" value="1"/>
</dbReference>
<feature type="compositionally biased region" description="Polar residues" evidence="2">
    <location>
        <begin position="981"/>
        <end position="991"/>
    </location>
</feature>
<feature type="region of interest" description="Disordered" evidence="2">
    <location>
        <begin position="92"/>
        <end position="120"/>
    </location>
</feature>
<keyword evidence="1" id="KW-0863">Zinc-finger</keyword>
<organism evidence="4 5">
    <name type="scientific">Durusdinium trenchii</name>
    <dbReference type="NCBI Taxonomy" id="1381693"/>
    <lineage>
        <taxon>Eukaryota</taxon>
        <taxon>Sar</taxon>
        <taxon>Alveolata</taxon>
        <taxon>Dinophyceae</taxon>
        <taxon>Suessiales</taxon>
        <taxon>Symbiodiniaceae</taxon>
        <taxon>Durusdinium</taxon>
    </lineage>
</organism>
<keyword evidence="1" id="KW-0479">Metal-binding</keyword>
<dbReference type="InterPro" id="IPR036875">
    <property type="entry name" value="Znf_CCHC_sf"/>
</dbReference>
<comment type="caution">
    <text evidence="4">The sequence shown here is derived from an EMBL/GenBank/DDBJ whole genome shotgun (WGS) entry which is preliminary data.</text>
</comment>
<evidence type="ECO:0000313" key="5">
    <source>
        <dbReference type="Proteomes" id="UP001642484"/>
    </source>
</evidence>
<dbReference type="EMBL" id="CAXAMN010003058">
    <property type="protein sequence ID" value="CAK9002634.1"/>
    <property type="molecule type" value="Genomic_DNA"/>
</dbReference>
<name>A0ABP0IMJ6_9DINO</name>
<dbReference type="PROSITE" id="PS50158">
    <property type="entry name" value="ZF_CCHC"/>
    <property type="match status" value="1"/>
</dbReference>
<feature type="compositionally biased region" description="Basic and acidic residues" evidence="2">
    <location>
        <begin position="482"/>
        <end position="501"/>
    </location>
</feature>
<keyword evidence="5" id="KW-1185">Reference proteome</keyword>
<dbReference type="SMART" id="SM00343">
    <property type="entry name" value="ZnF_C2HC"/>
    <property type="match status" value="1"/>
</dbReference>
<accession>A0ABP0IMJ6</accession>
<evidence type="ECO:0000259" key="3">
    <source>
        <dbReference type="PROSITE" id="PS50158"/>
    </source>
</evidence>
<reference evidence="4 5" key="1">
    <citation type="submission" date="2024-02" db="EMBL/GenBank/DDBJ databases">
        <authorList>
            <person name="Chen Y."/>
            <person name="Shah S."/>
            <person name="Dougan E. K."/>
            <person name="Thang M."/>
            <person name="Chan C."/>
        </authorList>
    </citation>
    <scope>NUCLEOTIDE SEQUENCE [LARGE SCALE GENOMIC DNA]</scope>
</reference>
<evidence type="ECO:0000313" key="4">
    <source>
        <dbReference type="EMBL" id="CAK9002634.1"/>
    </source>
</evidence>
<evidence type="ECO:0000256" key="2">
    <source>
        <dbReference type="SAM" id="MobiDB-lite"/>
    </source>
</evidence>
<keyword evidence="1" id="KW-0862">Zinc</keyword>
<protein>
    <recommendedName>
        <fullName evidence="3">CCHC-type domain-containing protein</fullName>
    </recommendedName>
</protein>
<dbReference type="Pfam" id="PF00098">
    <property type="entry name" value="zf-CCHC"/>
    <property type="match status" value="1"/>
</dbReference>
<feature type="domain" description="CCHC-type" evidence="3">
    <location>
        <begin position="137"/>
        <end position="153"/>
    </location>
</feature>
<feature type="compositionally biased region" description="Basic and acidic residues" evidence="2">
    <location>
        <begin position="108"/>
        <end position="119"/>
    </location>
</feature>
<feature type="compositionally biased region" description="Acidic residues" evidence="2">
    <location>
        <begin position="524"/>
        <end position="544"/>
    </location>
</feature>